<keyword evidence="4 7" id="KW-0812">Transmembrane</keyword>
<dbReference type="Proteomes" id="UP000247459">
    <property type="component" value="Unassembled WGS sequence"/>
</dbReference>
<feature type="transmembrane region" description="Helical" evidence="7">
    <location>
        <begin position="12"/>
        <end position="34"/>
    </location>
</feature>
<dbReference type="Gene3D" id="1.10.3720.10">
    <property type="entry name" value="MetI-like"/>
    <property type="match status" value="1"/>
</dbReference>
<feature type="transmembrane region" description="Helical" evidence="7">
    <location>
        <begin position="106"/>
        <end position="126"/>
    </location>
</feature>
<sequence>MYSNRVYQITVHFVLIAMAIAAAFPFLLLISASLTEEQAIIKNGYSLIPDQFSFDAYVYLFNQYSLILRSYGITTFITIVGTILGLLITTLIAYPLSRNVLPFRSFLSFFVFFTLLFNGGLVPMYLVYTDLFHLKDTIWSLIIPNLLTNGFYILLMRSFFSTSIPGEVVESAYVDGASEWVIYCKIVLPLALPSLATIGLMLMISYWNDWFNGLIFINDGSLYSIQNLLNRMLSDVQYLQQNSLSGQTAVASSVPLASVRMAIAVIGVLPLIAAYPFFQKFFVKGLTIGAVKG</sequence>
<dbReference type="EMBL" id="PRLG01000039">
    <property type="protein sequence ID" value="PYY25297.1"/>
    <property type="molecule type" value="Genomic_DNA"/>
</dbReference>
<dbReference type="CDD" id="cd06261">
    <property type="entry name" value="TM_PBP2"/>
    <property type="match status" value="1"/>
</dbReference>
<evidence type="ECO:0000256" key="3">
    <source>
        <dbReference type="ARBA" id="ARBA00022475"/>
    </source>
</evidence>
<proteinExistence type="inferred from homology"/>
<dbReference type="Pfam" id="PF00528">
    <property type="entry name" value="BPD_transp_1"/>
    <property type="match status" value="1"/>
</dbReference>
<keyword evidence="6 7" id="KW-0472">Membrane</keyword>
<feature type="transmembrane region" description="Helical" evidence="7">
    <location>
        <begin position="138"/>
        <end position="155"/>
    </location>
</feature>
<evidence type="ECO:0000256" key="4">
    <source>
        <dbReference type="ARBA" id="ARBA00022692"/>
    </source>
</evidence>
<dbReference type="PANTHER" id="PTHR43744:SF9">
    <property type="entry name" value="POLYGALACTURONAN_RHAMNOGALACTURONAN TRANSPORT SYSTEM PERMEASE PROTEIN YTCP"/>
    <property type="match status" value="1"/>
</dbReference>
<feature type="transmembrane region" description="Helical" evidence="7">
    <location>
        <begin position="259"/>
        <end position="278"/>
    </location>
</feature>
<accession>A0A2W0C0W9</accession>
<evidence type="ECO:0000313" key="9">
    <source>
        <dbReference type="EMBL" id="PYY25297.1"/>
    </source>
</evidence>
<comment type="caution">
    <text evidence="9">The sequence shown here is derived from an EMBL/GenBank/DDBJ whole genome shotgun (WGS) entry which is preliminary data.</text>
</comment>
<dbReference type="InterPro" id="IPR000515">
    <property type="entry name" value="MetI-like"/>
</dbReference>
<comment type="subcellular location">
    <subcellularLocation>
        <location evidence="1 7">Cell membrane</location>
        <topology evidence="1 7">Multi-pass membrane protein</topology>
    </subcellularLocation>
</comment>
<organism evidence="9 10">
    <name type="scientific">Paenibacillus illinoisensis</name>
    <dbReference type="NCBI Taxonomy" id="59845"/>
    <lineage>
        <taxon>Bacteria</taxon>
        <taxon>Bacillati</taxon>
        <taxon>Bacillota</taxon>
        <taxon>Bacilli</taxon>
        <taxon>Bacillales</taxon>
        <taxon>Paenibacillaceae</taxon>
        <taxon>Paenibacillus</taxon>
    </lineage>
</organism>
<evidence type="ECO:0000256" key="5">
    <source>
        <dbReference type="ARBA" id="ARBA00022989"/>
    </source>
</evidence>
<feature type="transmembrane region" description="Helical" evidence="7">
    <location>
        <begin position="71"/>
        <end position="94"/>
    </location>
</feature>
<feature type="domain" description="ABC transmembrane type-1" evidence="8">
    <location>
        <begin position="71"/>
        <end position="267"/>
    </location>
</feature>
<evidence type="ECO:0000259" key="8">
    <source>
        <dbReference type="PROSITE" id="PS50928"/>
    </source>
</evidence>
<evidence type="ECO:0000256" key="7">
    <source>
        <dbReference type="RuleBase" id="RU363032"/>
    </source>
</evidence>
<keyword evidence="5 7" id="KW-1133">Transmembrane helix</keyword>
<dbReference type="GO" id="GO:0055085">
    <property type="term" value="P:transmembrane transport"/>
    <property type="evidence" value="ECO:0007669"/>
    <property type="project" value="InterPro"/>
</dbReference>
<evidence type="ECO:0000313" key="10">
    <source>
        <dbReference type="Proteomes" id="UP000247459"/>
    </source>
</evidence>
<evidence type="ECO:0000256" key="1">
    <source>
        <dbReference type="ARBA" id="ARBA00004651"/>
    </source>
</evidence>
<keyword evidence="3" id="KW-1003">Cell membrane</keyword>
<dbReference type="AlphaFoldDB" id="A0A2W0C0W9"/>
<dbReference type="GO" id="GO:0005886">
    <property type="term" value="C:plasma membrane"/>
    <property type="evidence" value="ECO:0007669"/>
    <property type="project" value="UniProtKB-SubCell"/>
</dbReference>
<dbReference type="RefSeq" id="WP_309147260.1">
    <property type="nucleotide sequence ID" value="NZ_PRLG01000039.1"/>
</dbReference>
<name>A0A2W0C0W9_9BACL</name>
<dbReference type="SUPFAM" id="SSF161098">
    <property type="entry name" value="MetI-like"/>
    <property type="match status" value="1"/>
</dbReference>
<dbReference type="PROSITE" id="PS50928">
    <property type="entry name" value="ABC_TM1"/>
    <property type="match status" value="1"/>
</dbReference>
<feature type="transmembrane region" description="Helical" evidence="7">
    <location>
        <begin position="186"/>
        <end position="207"/>
    </location>
</feature>
<dbReference type="InterPro" id="IPR035906">
    <property type="entry name" value="MetI-like_sf"/>
</dbReference>
<comment type="similarity">
    <text evidence="7">Belongs to the binding-protein-dependent transport system permease family.</text>
</comment>
<evidence type="ECO:0000256" key="2">
    <source>
        <dbReference type="ARBA" id="ARBA00022448"/>
    </source>
</evidence>
<dbReference type="PANTHER" id="PTHR43744">
    <property type="entry name" value="ABC TRANSPORTER PERMEASE PROTEIN MG189-RELATED-RELATED"/>
    <property type="match status" value="1"/>
</dbReference>
<keyword evidence="2 7" id="KW-0813">Transport</keyword>
<evidence type="ECO:0000256" key="6">
    <source>
        <dbReference type="ARBA" id="ARBA00023136"/>
    </source>
</evidence>
<gene>
    <name evidence="9" type="ORF">PIL02S_06891</name>
</gene>
<protein>
    <submittedName>
        <fullName evidence="9">Binding-protein-dependent transport system inner membrane protein</fullName>
    </submittedName>
</protein>
<reference evidence="9 10" key="1">
    <citation type="submission" date="2018-01" db="EMBL/GenBank/DDBJ databases">
        <title>Genome sequence of the PGP bacterium Paenibacillus illinoisensis E3.</title>
        <authorList>
            <person name="Rolli E."/>
            <person name="Marasco R."/>
            <person name="Bessem C."/>
            <person name="Michoud G."/>
            <person name="Gaiarsa S."/>
            <person name="Borin S."/>
            <person name="Daffonchio D."/>
        </authorList>
    </citation>
    <scope>NUCLEOTIDE SEQUENCE [LARGE SCALE GENOMIC DNA]</scope>
    <source>
        <strain evidence="9 10">E3</strain>
    </source>
</reference>